<feature type="transmembrane region" description="Helical" evidence="1">
    <location>
        <begin position="29"/>
        <end position="50"/>
    </location>
</feature>
<organism evidence="2 3">
    <name type="scientific">Zophobas morio</name>
    <dbReference type="NCBI Taxonomy" id="2755281"/>
    <lineage>
        <taxon>Eukaryota</taxon>
        <taxon>Metazoa</taxon>
        <taxon>Ecdysozoa</taxon>
        <taxon>Arthropoda</taxon>
        <taxon>Hexapoda</taxon>
        <taxon>Insecta</taxon>
        <taxon>Pterygota</taxon>
        <taxon>Neoptera</taxon>
        <taxon>Endopterygota</taxon>
        <taxon>Coleoptera</taxon>
        <taxon>Polyphaga</taxon>
        <taxon>Cucujiformia</taxon>
        <taxon>Tenebrionidae</taxon>
        <taxon>Zophobas</taxon>
    </lineage>
</organism>
<gene>
    <name evidence="2" type="ORF">Zmor_022242</name>
</gene>
<keyword evidence="1" id="KW-0472">Membrane</keyword>
<proteinExistence type="predicted"/>
<dbReference type="EMBL" id="JALNTZ010000007">
    <property type="protein sequence ID" value="KAJ3644517.1"/>
    <property type="molecule type" value="Genomic_DNA"/>
</dbReference>
<protein>
    <submittedName>
        <fullName evidence="2">Uncharacterized protein</fullName>
    </submittedName>
</protein>
<evidence type="ECO:0000313" key="2">
    <source>
        <dbReference type="EMBL" id="KAJ3644517.1"/>
    </source>
</evidence>
<sequence length="108" mass="11460">MNVRPVAIRHQCVTVKVSMDQTMTVKDRAGLMDLMVMVGTMSVLATAVTAGRSHSISILGTAIILDTMGPSNMGTMGTVGTNVATKGRTHLHALTTEEVAIKYELSPM</sequence>
<accession>A0AA38HYC1</accession>
<evidence type="ECO:0000256" key="1">
    <source>
        <dbReference type="SAM" id="Phobius"/>
    </source>
</evidence>
<keyword evidence="3" id="KW-1185">Reference proteome</keyword>
<name>A0AA38HYC1_9CUCU</name>
<keyword evidence="1" id="KW-0812">Transmembrane</keyword>
<dbReference type="AlphaFoldDB" id="A0AA38HYC1"/>
<comment type="caution">
    <text evidence="2">The sequence shown here is derived from an EMBL/GenBank/DDBJ whole genome shotgun (WGS) entry which is preliminary data.</text>
</comment>
<keyword evidence="1" id="KW-1133">Transmembrane helix</keyword>
<evidence type="ECO:0000313" key="3">
    <source>
        <dbReference type="Proteomes" id="UP001168821"/>
    </source>
</evidence>
<dbReference type="Proteomes" id="UP001168821">
    <property type="component" value="Unassembled WGS sequence"/>
</dbReference>
<reference evidence="2" key="1">
    <citation type="journal article" date="2023" name="G3 (Bethesda)">
        <title>Whole genome assemblies of Zophobas morio and Tenebrio molitor.</title>
        <authorList>
            <person name="Kaur S."/>
            <person name="Stinson S.A."/>
            <person name="diCenzo G.C."/>
        </authorList>
    </citation>
    <scope>NUCLEOTIDE SEQUENCE</scope>
    <source>
        <strain evidence="2">QUZm001</strain>
    </source>
</reference>